<dbReference type="GO" id="GO:0008270">
    <property type="term" value="F:zinc ion binding"/>
    <property type="evidence" value="ECO:0007669"/>
    <property type="project" value="UniProtKB-KW"/>
</dbReference>
<feature type="region of interest" description="Disordered" evidence="8">
    <location>
        <begin position="215"/>
        <end position="499"/>
    </location>
</feature>
<name>A0A427XRX0_9TREE</name>
<evidence type="ECO:0000256" key="3">
    <source>
        <dbReference type="ARBA" id="ARBA00022737"/>
    </source>
</evidence>
<dbReference type="FunFam" id="3.30.160.60:FF:001102">
    <property type="entry name" value="Transcription factor IIIA"/>
    <property type="match status" value="1"/>
</dbReference>
<feature type="compositionally biased region" description="Basic and acidic residues" evidence="8">
    <location>
        <begin position="471"/>
        <end position="491"/>
    </location>
</feature>
<keyword evidence="11" id="KW-1185">Reference proteome</keyword>
<dbReference type="GO" id="GO:0010468">
    <property type="term" value="P:regulation of gene expression"/>
    <property type="evidence" value="ECO:0007669"/>
    <property type="project" value="TreeGrafter"/>
</dbReference>
<gene>
    <name evidence="10" type="ORF">EHS25_006170</name>
</gene>
<dbReference type="SUPFAM" id="SSF57667">
    <property type="entry name" value="beta-beta-alpha zinc fingers"/>
    <property type="match status" value="1"/>
</dbReference>
<dbReference type="PROSITE" id="PS50157">
    <property type="entry name" value="ZINC_FINGER_C2H2_2"/>
    <property type="match status" value="2"/>
</dbReference>
<dbReference type="OrthoDB" id="6077919at2759"/>
<dbReference type="InterPro" id="IPR036236">
    <property type="entry name" value="Znf_C2H2_sf"/>
</dbReference>
<keyword evidence="4 7" id="KW-0863">Zinc-finger</keyword>
<dbReference type="FunFam" id="3.30.160.60:FF:000425">
    <property type="entry name" value="PLAG1 like zinc finger 1"/>
    <property type="match status" value="1"/>
</dbReference>
<dbReference type="GO" id="GO:0005634">
    <property type="term" value="C:nucleus"/>
    <property type="evidence" value="ECO:0007669"/>
    <property type="project" value="UniProtKB-SubCell"/>
</dbReference>
<feature type="compositionally biased region" description="Pro residues" evidence="8">
    <location>
        <begin position="570"/>
        <end position="584"/>
    </location>
</feature>
<feature type="compositionally biased region" description="Basic and acidic residues" evidence="8">
    <location>
        <begin position="115"/>
        <end position="129"/>
    </location>
</feature>
<keyword evidence="2" id="KW-0479">Metal-binding</keyword>
<dbReference type="EMBL" id="RSCD01000029">
    <property type="protein sequence ID" value="RSH81548.1"/>
    <property type="molecule type" value="Genomic_DNA"/>
</dbReference>
<feature type="compositionally biased region" description="Acidic residues" evidence="8">
    <location>
        <begin position="684"/>
        <end position="702"/>
    </location>
</feature>
<feature type="region of interest" description="Disordered" evidence="8">
    <location>
        <begin position="1"/>
        <end position="179"/>
    </location>
</feature>
<comment type="caution">
    <text evidence="10">The sequence shown here is derived from an EMBL/GenBank/DDBJ whole genome shotgun (WGS) entry which is preliminary data.</text>
</comment>
<organism evidence="10 11">
    <name type="scientific">Saitozyma podzolica</name>
    <dbReference type="NCBI Taxonomy" id="1890683"/>
    <lineage>
        <taxon>Eukaryota</taxon>
        <taxon>Fungi</taxon>
        <taxon>Dikarya</taxon>
        <taxon>Basidiomycota</taxon>
        <taxon>Agaricomycotina</taxon>
        <taxon>Tremellomycetes</taxon>
        <taxon>Tremellales</taxon>
        <taxon>Trimorphomycetaceae</taxon>
        <taxon>Saitozyma</taxon>
    </lineage>
</organism>
<dbReference type="Pfam" id="PF00096">
    <property type="entry name" value="zf-C2H2"/>
    <property type="match status" value="2"/>
</dbReference>
<feature type="compositionally biased region" description="Pro residues" evidence="8">
    <location>
        <begin position="633"/>
        <end position="647"/>
    </location>
</feature>
<evidence type="ECO:0000256" key="5">
    <source>
        <dbReference type="ARBA" id="ARBA00022833"/>
    </source>
</evidence>
<feature type="compositionally biased region" description="Basic and acidic residues" evidence="8">
    <location>
        <begin position="23"/>
        <end position="32"/>
    </location>
</feature>
<feature type="compositionally biased region" description="Pro residues" evidence="8">
    <location>
        <begin position="595"/>
        <end position="617"/>
    </location>
</feature>
<feature type="compositionally biased region" description="Low complexity" evidence="8">
    <location>
        <begin position="53"/>
        <end position="100"/>
    </location>
</feature>
<reference evidence="10 11" key="1">
    <citation type="submission" date="2018-11" db="EMBL/GenBank/DDBJ databases">
        <title>Genome sequence of Saitozyma podzolica DSM 27192.</title>
        <authorList>
            <person name="Aliyu H."/>
            <person name="Gorte O."/>
            <person name="Ochsenreither K."/>
        </authorList>
    </citation>
    <scope>NUCLEOTIDE SEQUENCE [LARGE SCALE GENOMIC DNA]</scope>
    <source>
        <strain evidence="10 11">DSM 27192</strain>
    </source>
</reference>
<evidence type="ECO:0000256" key="1">
    <source>
        <dbReference type="ARBA" id="ARBA00004123"/>
    </source>
</evidence>
<evidence type="ECO:0000256" key="8">
    <source>
        <dbReference type="SAM" id="MobiDB-lite"/>
    </source>
</evidence>
<dbReference type="InterPro" id="IPR050331">
    <property type="entry name" value="Zinc_finger"/>
</dbReference>
<evidence type="ECO:0000256" key="6">
    <source>
        <dbReference type="ARBA" id="ARBA00023242"/>
    </source>
</evidence>
<evidence type="ECO:0000259" key="9">
    <source>
        <dbReference type="PROSITE" id="PS50157"/>
    </source>
</evidence>
<protein>
    <recommendedName>
        <fullName evidence="9">C2H2-type domain-containing protein</fullName>
    </recommendedName>
</protein>
<proteinExistence type="predicted"/>
<evidence type="ECO:0000313" key="10">
    <source>
        <dbReference type="EMBL" id="RSH81548.1"/>
    </source>
</evidence>
<keyword evidence="5" id="KW-0862">Zinc</keyword>
<dbReference type="Proteomes" id="UP000279259">
    <property type="component" value="Unassembled WGS sequence"/>
</dbReference>
<dbReference type="STRING" id="1890683.A0A427XRX0"/>
<feature type="compositionally biased region" description="Basic and acidic residues" evidence="8">
    <location>
        <begin position="442"/>
        <end position="451"/>
    </location>
</feature>
<sequence>MAGDEEDGDDDVYGELGGRHPLRRVDEGKEDSGVSLPGIKALFGVADHPPTPATSSHPPGPLFSTPSLPSLVPTSPSSSPSTARTSRYSSFNSSISTTVSDLPPQPPQGGWWAPDFERGERSSADRGSSDRSSSSLPHPPPAQRGHSFPLGQLPWMDEHDNKRRRSDQPRSAYDAEEAARLRWQAQSRNASFPVSGSMSAGSGVGLRGLLHPHSAASAAMSRGSVSASGGMTPISPVVETRRPSAAPRSASVVGGQLAQSFADLSARDRNSPMMEMPPPSLHGQPPDRRSSMFPLEDARSMPGPLPHMSMTPPPPQPIGESASMSAMSSATSRPPSTGPEPLRRGSLTRPPTPEPPRSVPRRSSLTEIIRAKSGDVDTLATLRSREAIAMDKSSLSEPGGLAPWPARRESAESIKSAPGISLNSDGEGGGAGGAASMRGRKRPSDDRSHLDEDVEMAGDPGMRGMEVLAESARRVAEEERKTVGSEEREGSPGKGPGPKYTCAYCAKTFSRPSSLRIHTYSHTGERPFVCKEPSCRRRFSVQSNLKRHAKVHQLGAQGHVGGPPIHQMGGPPPPHSMPPHPGHPAHPGHLGQPGLPGPPIRHGLPPPHPGFYPPPPRSGYGQAPYHPYDHPGRYPPQGGPHMGPPGYPGQQGPPRMHPGQDYPQQHGQSHPHDQGPGRRRGPGEEEWSEEELDEEDELDEDE</sequence>
<dbReference type="PANTHER" id="PTHR16515">
    <property type="entry name" value="PR DOMAIN ZINC FINGER PROTEIN"/>
    <property type="match status" value="1"/>
</dbReference>
<comment type="subcellular location">
    <subcellularLocation>
        <location evidence="1">Nucleus</location>
    </subcellularLocation>
</comment>
<keyword evidence="6" id="KW-0539">Nucleus</keyword>
<feature type="compositionally biased region" description="Acidic residues" evidence="8">
    <location>
        <begin position="1"/>
        <end position="13"/>
    </location>
</feature>
<feature type="domain" description="C2H2-type" evidence="9">
    <location>
        <begin position="500"/>
        <end position="527"/>
    </location>
</feature>
<dbReference type="PANTHER" id="PTHR16515:SF66">
    <property type="entry name" value="C2H2-TYPE DOMAIN-CONTAINING PROTEIN"/>
    <property type="match status" value="1"/>
</dbReference>
<dbReference type="Gene3D" id="3.30.160.60">
    <property type="entry name" value="Classic Zinc Finger"/>
    <property type="match status" value="2"/>
</dbReference>
<dbReference type="SMART" id="SM00355">
    <property type="entry name" value="ZnF_C2H2"/>
    <property type="match status" value="2"/>
</dbReference>
<evidence type="ECO:0000313" key="11">
    <source>
        <dbReference type="Proteomes" id="UP000279259"/>
    </source>
</evidence>
<feature type="compositionally biased region" description="Low complexity" evidence="8">
    <location>
        <begin position="321"/>
        <end position="335"/>
    </location>
</feature>
<keyword evidence="3" id="KW-0677">Repeat</keyword>
<accession>A0A427XRX0</accession>
<evidence type="ECO:0000256" key="4">
    <source>
        <dbReference type="ARBA" id="ARBA00022771"/>
    </source>
</evidence>
<dbReference type="InterPro" id="IPR013087">
    <property type="entry name" value="Znf_C2H2_type"/>
</dbReference>
<dbReference type="AlphaFoldDB" id="A0A427XRX0"/>
<feature type="domain" description="C2H2-type" evidence="9">
    <location>
        <begin position="528"/>
        <end position="552"/>
    </location>
</feature>
<evidence type="ECO:0000256" key="2">
    <source>
        <dbReference type="ARBA" id="ARBA00022723"/>
    </source>
</evidence>
<evidence type="ECO:0000256" key="7">
    <source>
        <dbReference type="PROSITE-ProRule" id="PRU00042"/>
    </source>
</evidence>
<feature type="region of interest" description="Disordered" evidence="8">
    <location>
        <begin position="556"/>
        <end position="702"/>
    </location>
</feature>
<dbReference type="PROSITE" id="PS00028">
    <property type="entry name" value="ZINC_FINGER_C2H2_1"/>
    <property type="match status" value="2"/>
</dbReference>